<dbReference type="InterPro" id="IPR017853">
    <property type="entry name" value="GH"/>
</dbReference>
<dbReference type="Pfam" id="PF07983">
    <property type="entry name" value="X8"/>
    <property type="match status" value="1"/>
</dbReference>
<dbReference type="InterPro" id="IPR000490">
    <property type="entry name" value="Glyco_hydro_17"/>
</dbReference>
<dbReference type="InterPro" id="IPR044965">
    <property type="entry name" value="Glyco_hydro_17_plant"/>
</dbReference>
<name>A0A830BX00_9LAMI</name>
<keyword evidence="3" id="KW-0378">Hydrolase</keyword>
<accession>A0A830BX00</accession>
<dbReference type="SMART" id="SM00768">
    <property type="entry name" value="X8"/>
    <property type="match status" value="1"/>
</dbReference>
<feature type="transmembrane region" description="Helical" evidence="7">
    <location>
        <begin position="414"/>
        <end position="434"/>
    </location>
</feature>
<organism evidence="9 10">
    <name type="scientific">Phtheirospermum japonicum</name>
    <dbReference type="NCBI Taxonomy" id="374723"/>
    <lineage>
        <taxon>Eukaryota</taxon>
        <taxon>Viridiplantae</taxon>
        <taxon>Streptophyta</taxon>
        <taxon>Embryophyta</taxon>
        <taxon>Tracheophyta</taxon>
        <taxon>Spermatophyta</taxon>
        <taxon>Magnoliopsida</taxon>
        <taxon>eudicotyledons</taxon>
        <taxon>Gunneridae</taxon>
        <taxon>Pentapetalae</taxon>
        <taxon>asterids</taxon>
        <taxon>lamiids</taxon>
        <taxon>Lamiales</taxon>
        <taxon>Orobanchaceae</taxon>
        <taxon>Orobanchaceae incertae sedis</taxon>
        <taxon>Phtheirospermum</taxon>
    </lineage>
</organism>
<keyword evidence="10" id="KW-1185">Reference proteome</keyword>
<evidence type="ECO:0000256" key="6">
    <source>
        <dbReference type="RuleBase" id="RU004335"/>
    </source>
</evidence>
<reference evidence="9" key="1">
    <citation type="submission" date="2020-07" db="EMBL/GenBank/DDBJ databases">
        <title>Ethylene signaling mediates host invasion by parasitic plants.</title>
        <authorList>
            <person name="Yoshida S."/>
        </authorList>
    </citation>
    <scope>NUCLEOTIDE SEQUENCE</scope>
    <source>
        <strain evidence="9">Okayama</strain>
    </source>
</reference>
<dbReference type="GO" id="GO:0005975">
    <property type="term" value="P:carbohydrate metabolic process"/>
    <property type="evidence" value="ECO:0007669"/>
    <property type="project" value="InterPro"/>
</dbReference>
<evidence type="ECO:0000256" key="2">
    <source>
        <dbReference type="ARBA" id="ARBA00022729"/>
    </source>
</evidence>
<dbReference type="InterPro" id="IPR012946">
    <property type="entry name" value="X8"/>
</dbReference>
<evidence type="ECO:0000256" key="7">
    <source>
        <dbReference type="SAM" id="Phobius"/>
    </source>
</evidence>
<dbReference type="GO" id="GO:0004553">
    <property type="term" value="F:hydrolase activity, hydrolyzing O-glycosyl compounds"/>
    <property type="evidence" value="ECO:0007669"/>
    <property type="project" value="InterPro"/>
</dbReference>
<keyword evidence="7" id="KW-0812">Transmembrane</keyword>
<keyword evidence="7" id="KW-1133">Transmembrane helix</keyword>
<dbReference type="Gene3D" id="1.20.58.1040">
    <property type="match status" value="1"/>
</dbReference>
<evidence type="ECO:0000256" key="3">
    <source>
        <dbReference type="ARBA" id="ARBA00022801"/>
    </source>
</evidence>
<dbReference type="AlphaFoldDB" id="A0A830BX00"/>
<keyword evidence="4" id="KW-1015">Disulfide bond</keyword>
<evidence type="ECO:0000259" key="8">
    <source>
        <dbReference type="SMART" id="SM00768"/>
    </source>
</evidence>
<dbReference type="SUPFAM" id="SSF51445">
    <property type="entry name" value="(Trans)glycosidases"/>
    <property type="match status" value="1"/>
</dbReference>
<comment type="similarity">
    <text evidence="1 6">Belongs to the glycosyl hydrolase 17 family.</text>
</comment>
<evidence type="ECO:0000313" key="10">
    <source>
        <dbReference type="Proteomes" id="UP000653305"/>
    </source>
</evidence>
<evidence type="ECO:0000313" key="9">
    <source>
        <dbReference type="EMBL" id="GFP90919.1"/>
    </source>
</evidence>
<dbReference type="PANTHER" id="PTHR32227">
    <property type="entry name" value="GLUCAN ENDO-1,3-BETA-GLUCOSIDASE BG1-RELATED-RELATED"/>
    <property type="match status" value="1"/>
</dbReference>
<dbReference type="OrthoDB" id="888856at2759"/>
<dbReference type="EMBL" id="BMAC01000230">
    <property type="protein sequence ID" value="GFP90919.1"/>
    <property type="molecule type" value="Genomic_DNA"/>
</dbReference>
<dbReference type="Gene3D" id="3.20.20.80">
    <property type="entry name" value="Glycosidases"/>
    <property type="match status" value="1"/>
</dbReference>
<sequence length="435" mass="48614">MPGFYSSQKDILQAFSGSGINLTIGIYNPAQIANQQVAEDWVQDKVVEFYGRSSIRRIYIGNYVFKYRDPESRGDYIASLGYLQTALNNAGYGALVKATMTHSSIVLKPNITRPSEAEFRNEIIKDMNKVLAILKNNNSPFVIEIFPALYVRENIHLDPTFAFPDNSDPARFVKDVNGLVYTNAFDFLYDAFLWALEKAGAGDLELVVDQVCWPTDGFPGGNSSAAERFFRALLPRVAGNRGTPKRPGRPIETYVHSLADETMMPDFEPWGRHWGIYRSNGEPKYKIDLTGQGRDIFPARAKGIMRMPERWCVFNNATRDLEKVKRQAKIACDLADCTSLAPGGSCSRLSFEDTVSYKFNEFFQATFQEEGACDFEGLGEVVTENPSRGECVFPVEVVKGTQNFFDKQKGGAGAGMHGINCGYFVLLISVLWALF</sequence>
<keyword evidence="2" id="KW-0732">Signal</keyword>
<dbReference type="Pfam" id="PF00332">
    <property type="entry name" value="Glyco_hydro_17"/>
    <property type="match status" value="1"/>
</dbReference>
<dbReference type="Proteomes" id="UP000653305">
    <property type="component" value="Unassembled WGS sequence"/>
</dbReference>
<evidence type="ECO:0000256" key="1">
    <source>
        <dbReference type="ARBA" id="ARBA00008773"/>
    </source>
</evidence>
<feature type="domain" description="X8" evidence="8">
    <location>
        <begin position="310"/>
        <end position="393"/>
    </location>
</feature>
<protein>
    <submittedName>
        <fullName evidence="9">Glucan endo-1 3-beta-glucosidase 8</fullName>
    </submittedName>
</protein>
<evidence type="ECO:0000256" key="5">
    <source>
        <dbReference type="ARBA" id="ARBA00023295"/>
    </source>
</evidence>
<evidence type="ECO:0000256" key="4">
    <source>
        <dbReference type="ARBA" id="ARBA00023157"/>
    </source>
</evidence>
<comment type="caution">
    <text evidence="9">The sequence shown here is derived from an EMBL/GenBank/DDBJ whole genome shotgun (WGS) entry which is preliminary data.</text>
</comment>
<gene>
    <name evidence="9" type="ORF">PHJA_001235900</name>
</gene>
<keyword evidence="7" id="KW-0472">Membrane</keyword>
<proteinExistence type="inferred from homology"/>
<keyword evidence="5" id="KW-0326">Glycosidase</keyword>